<reference evidence="3" key="1">
    <citation type="journal article" date="2019" name="Int. J. Syst. Evol. Microbiol.">
        <title>The Global Catalogue of Microorganisms (GCM) 10K type strain sequencing project: providing services to taxonomists for standard genome sequencing and annotation.</title>
        <authorList>
            <consortium name="The Broad Institute Genomics Platform"/>
            <consortium name="The Broad Institute Genome Sequencing Center for Infectious Disease"/>
            <person name="Wu L."/>
            <person name="Ma J."/>
        </authorList>
    </citation>
    <scope>NUCLEOTIDE SEQUENCE [LARGE SCALE GENOMIC DNA]</scope>
    <source>
        <strain evidence="3">KCTC 52042</strain>
    </source>
</reference>
<sequence>MSSSVFLRTVICGFIATFVMAMTAFLQGAFGLPVIDVGHILTESFNHAYDSEPYHIIFGNLAFNIIGIGLAMIWVVYLQKRIPGNWLVQGLLYGVIISLIAGLVVSPVVSIAAGESFGIFYSDTWVPGKLIFAGLLMHVVYGLALTQSLKVAGVDGVNG</sequence>
<gene>
    <name evidence="2" type="ORF">ACFSVN_11125</name>
</gene>
<proteinExistence type="predicted"/>
<feature type="transmembrane region" description="Helical" evidence="1">
    <location>
        <begin position="90"/>
        <end position="113"/>
    </location>
</feature>
<dbReference type="RefSeq" id="WP_390302503.1">
    <property type="nucleotide sequence ID" value="NZ_JBHULI010000025.1"/>
</dbReference>
<feature type="transmembrane region" description="Helical" evidence="1">
    <location>
        <begin position="125"/>
        <end position="144"/>
    </location>
</feature>
<keyword evidence="1" id="KW-0812">Transmembrane</keyword>
<keyword evidence="3" id="KW-1185">Reference proteome</keyword>
<keyword evidence="1" id="KW-0472">Membrane</keyword>
<comment type="caution">
    <text evidence="2">The sequence shown here is derived from an EMBL/GenBank/DDBJ whole genome shotgun (WGS) entry which is preliminary data.</text>
</comment>
<evidence type="ECO:0000313" key="2">
    <source>
        <dbReference type="EMBL" id="MFD2533001.1"/>
    </source>
</evidence>
<accession>A0ABW5JJT0</accession>
<protein>
    <submittedName>
        <fullName evidence="2">Uncharacterized protein</fullName>
    </submittedName>
</protein>
<evidence type="ECO:0000256" key="1">
    <source>
        <dbReference type="SAM" id="Phobius"/>
    </source>
</evidence>
<keyword evidence="1" id="KW-1133">Transmembrane helix</keyword>
<dbReference type="EMBL" id="JBHULI010000025">
    <property type="protein sequence ID" value="MFD2533001.1"/>
    <property type="molecule type" value="Genomic_DNA"/>
</dbReference>
<name>A0ABW5JJT0_9BACT</name>
<dbReference type="Proteomes" id="UP001597460">
    <property type="component" value="Unassembled WGS sequence"/>
</dbReference>
<evidence type="ECO:0000313" key="3">
    <source>
        <dbReference type="Proteomes" id="UP001597460"/>
    </source>
</evidence>
<organism evidence="2 3">
    <name type="scientific">Gracilimonas halophila</name>
    <dbReference type="NCBI Taxonomy" id="1834464"/>
    <lineage>
        <taxon>Bacteria</taxon>
        <taxon>Pseudomonadati</taxon>
        <taxon>Balneolota</taxon>
        <taxon>Balneolia</taxon>
        <taxon>Balneolales</taxon>
        <taxon>Balneolaceae</taxon>
        <taxon>Gracilimonas</taxon>
    </lineage>
</organism>
<feature type="transmembrane region" description="Helical" evidence="1">
    <location>
        <begin position="55"/>
        <end position="78"/>
    </location>
</feature>